<feature type="compositionally biased region" description="Polar residues" evidence="2">
    <location>
        <begin position="350"/>
        <end position="362"/>
    </location>
</feature>
<gene>
    <name evidence="3" type="ORF">H4R34_000274</name>
</gene>
<evidence type="ECO:0000313" key="3">
    <source>
        <dbReference type="EMBL" id="KAJ1985017.1"/>
    </source>
</evidence>
<evidence type="ECO:0000256" key="1">
    <source>
        <dbReference type="ARBA" id="ARBA00024339"/>
    </source>
</evidence>
<feature type="region of interest" description="Disordered" evidence="2">
    <location>
        <begin position="341"/>
        <end position="366"/>
    </location>
</feature>
<dbReference type="InterPro" id="IPR039156">
    <property type="entry name" value="PHAF1/BROMI"/>
</dbReference>
<dbReference type="GO" id="GO:0005802">
    <property type="term" value="C:trans-Golgi network"/>
    <property type="evidence" value="ECO:0007669"/>
    <property type="project" value="TreeGrafter"/>
</dbReference>
<accession>A0A9W8EBF9</accession>
<reference evidence="3" key="1">
    <citation type="submission" date="2022-07" db="EMBL/GenBank/DDBJ databases">
        <title>Phylogenomic reconstructions and comparative analyses of Kickxellomycotina fungi.</title>
        <authorList>
            <person name="Reynolds N.K."/>
            <person name="Stajich J.E."/>
            <person name="Barry K."/>
            <person name="Grigoriev I.V."/>
            <person name="Crous P."/>
            <person name="Smith M.E."/>
        </authorList>
    </citation>
    <scope>NUCLEOTIDE SEQUENCE</scope>
    <source>
        <strain evidence="3">RSA 567</strain>
    </source>
</reference>
<dbReference type="GO" id="GO:0043001">
    <property type="term" value="P:Golgi to plasma membrane protein transport"/>
    <property type="evidence" value="ECO:0007669"/>
    <property type="project" value="TreeGrafter"/>
</dbReference>
<dbReference type="PANTHER" id="PTHR13465:SF2">
    <property type="entry name" value="PHAGOSOME ASSEMBLY FACTOR 1"/>
    <property type="match status" value="1"/>
</dbReference>
<comment type="similarity">
    <text evidence="1">Belongs to the PHAF1 family.</text>
</comment>
<sequence length="506" mass="55108">MAPYLAQHRGQLELDLVPGKRAGAFILGAPVGHVIRLLQTEPTLVPKVDLKYVEEDPLAEAIVLSLTVRATNPDSPASTERPPPSDAEACGAHISLLFDPSTQRLKLISIHDLYKTSGPALRLLYRQTECHSNRAVTTGLLVNRLFGPTHPGTFAADTGVFTLAYPGISFEFTIPERHRALFSPASEAKVPHGARQGLANDHNLLEFPDGTTPQCRTIYVYGPGSNWQAAAVPSITQYGAQYRSLSPVSMLTCLQSVHAQPGTGITVLLTDIGTRSDEAHTANRQVEIRLGQTTAQDLIADLGQPATVFYKNDDKMSIHAAEATDSSADVELPCPVVETLGGPLQESPDLGSSSDGQTSQPQERMAARAPVVLKTTDQVPASRDYFYNYYEYGFDVLLDGSNHRCKKVLLHTNVPGHYDFGRYQKCFFALNIASGSDTSPAQAEAICHDSKWDTVRALFDQTPGEPVIFNRGSSEQNPFGPTLFYGHRGLIFEVMQNGYIPTVTLF</sequence>
<dbReference type="AlphaFoldDB" id="A0A9W8EBF9"/>
<evidence type="ECO:0000313" key="4">
    <source>
        <dbReference type="Proteomes" id="UP001151582"/>
    </source>
</evidence>
<dbReference type="OrthoDB" id="411211at2759"/>
<name>A0A9W8EBF9_9FUNG</name>
<proteinExistence type="inferred from homology"/>
<keyword evidence="4" id="KW-1185">Reference proteome</keyword>
<dbReference type="Proteomes" id="UP001151582">
    <property type="component" value="Unassembled WGS sequence"/>
</dbReference>
<protein>
    <submittedName>
        <fullName evidence="3">Uncharacterized protein</fullName>
    </submittedName>
</protein>
<dbReference type="EMBL" id="JANBQB010000006">
    <property type="protein sequence ID" value="KAJ1985017.1"/>
    <property type="molecule type" value="Genomic_DNA"/>
</dbReference>
<evidence type="ECO:0000256" key="2">
    <source>
        <dbReference type="SAM" id="MobiDB-lite"/>
    </source>
</evidence>
<dbReference type="InterPro" id="IPR005373">
    <property type="entry name" value="PHAF1"/>
</dbReference>
<dbReference type="PANTHER" id="PTHR13465">
    <property type="entry name" value="UPF0183 PROTEIN"/>
    <property type="match status" value="1"/>
</dbReference>
<organism evidence="3 4">
    <name type="scientific">Dimargaris verticillata</name>
    <dbReference type="NCBI Taxonomy" id="2761393"/>
    <lineage>
        <taxon>Eukaryota</taxon>
        <taxon>Fungi</taxon>
        <taxon>Fungi incertae sedis</taxon>
        <taxon>Zoopagomycota</taxon>
        <taxon>Kickxellomycotina</taxon>
        <taxon>Dimargaritomycetes</taxon>
        <taxon>Dimargaritales</taxon>
        <taxon>Dimargaritaceae</taxon>
        <taxon>Dimargaris</taxon>
    </lineage>
</organism>
<comment type="caution">
    <text evidence="3">The sequence shown here is derived from an EMBL/GenBank/DDBJ whole genome shotgun (WGS) entry which is preliminary data.</text>
</comment>
<dbReference type="Pfam" id="PF03676">
    <property type="entry name" value="PHAF1"/>
    <property type="match status" value="2"/>
</dbReference>